<dbReference type="GO" id="GO:0006508">
    <property type="term" value="P:proteolysis"/>
    <property type="evidence" value="ECO:0007669"/>
    <property type="project" value="UniProtKB-KW"/>
</dbReference>
<comment type="similarity">
    <text evidence="2 13">Belongs to the peptidase A1 family.</text>
</comment>
<dbReference type="InterPro" id="IPR033121">
    <property type="entry name" value="PEPTIDASE_A1"/>
</dbReference>
<dbReference type="STRING" id="6313.A0A158P8I3"/>
<evidence type="ECO:0000313" key="18">
    <source>
        <dbReference type="WBParaSite" id="ACAC_0000710501-mRNA-1"/>
    </source>
</evidence>
<dbReference type="InterPro" id="IPR001969">
    <property type="entry name" value="Aspartic_peptidase_AS"/>
</dbReference>
<evidence type="ECO:0000256" key="12">
    <source>
        <dbReference type="PIRSR" id="PIRSR601461-2"/>
    </source>
</evidence>
<evidence type="ECO:0000256" key="13">
    <source>
        <dbReference type="RuleBase" id="RU000454"/>
    </source>
</evidence>
<dbReference type="Pfam" id="PF00026">
    <property type="entry name" value="Asp"/>
    <property type="match status" value="1"/>
</dbReference>
<evidence type="ECO:0000256" key="9">
    <source>
        <dbReference type="ARBA" id="ARBA00023157"/>
    </source>
</evidence>
<evidence type="ECO:0000256" key="2">
    <source>
        <dbReference type="ARBA" id="ARBA00007447"/>
    </source>
</evidence>
<evidence type="ECO:0000256" key="11">
    <source>
        <dbReference type="PIRSR" id="PIRSR601461-1"/>
    </source>
</evidence>
<dbReference type="GO" id="GO:0005764">
    <property type="term" value="C:lysosome"/>
    <property type="evidence" value="ECO:0007669"/>
    <property type="project" value="TreeGrafter"/>
</dbReference>
<dbReference type="InterPro" id="IPR021109">
    <property type="entry name" value="Peptidase_aspartic_dom_sf"/>
</dbReference>
<evidence type="ECO:0000256" key="4">
    <source>
        <dbReference type="ARBA" id="ARBA00022670"/>
    </source>
</evidence>
<evidence type="ECO:0000256" key="1">
    <source>
        <dbReference type="ARBA" id="ARBA00004613"/>
    </source>
</evidence>
<keyword evidence="10" id="KW-0325">Glycoprotein</keyword>
<dbReference type="InterPro" id="IPR001461">
    <property type="entry name" value="Aspartic_peptidase_A1"/>
</dbReference>
<feature type="active site" evidence="11">
    <location>
        <position position="86"/>
    </location>
</feature>
<evidence type="ECO:0000256" key="3">
    <source>
        <dbReference type="ARBA" id="ARBA00022525"/>
    </source>
</evidence>
<sequence>MKVIVLATILTIINAMTYEMVLRSTGSRRARVMKNKTDQNNPSMQKSGYGHASRKQLIRFRDYYNDLYLGNVTVGTPGQNMSLLVDTGSANLWMFDITCRSFGCIGAPDSGFRRHRFNTRTSSTFSKQWKQIALSHGVGSCSGWVGKDVVSFAGATIKNQEFIHVTEADKAFFNIPIDGILGLGWPTITVGKVTSPLQNILSNLDAPLFTVWMDKKDLTKVGNAGLITFGAIDTSNCQSEINYVPLSKEGYWQFPIEGFSIGSFSQNKSEQVVSDTGSSWIGAPTKAIEVIVNQTGALYDSLNKFYTVDCSTTKTQPNLVLTINSVKYNIPPEEYVLDIGVGEGQCVLAFYEILSESLAMDWILGEAWIRTYCNIHDFGQKRIGFAKAFHKKT</sequence>
<feature type="signal peptide" evidence="15">
    <location>
        <begin position="1"/>
        <end position="15"/>
    </location>
</feature>
<proteinExistence type="inferred from homology"/>
<feature type="chain" id="PRO_5012949596" evidence="15">
    <location>
        <begin position="16"/>
        <end position="393"/>
    </location>
</feature>
<dbReference type="FunFam" id="2.40.70.10:FF:000008">
    <property type="entry name" value="Cathepsin D"/>
    <property type="match status" value="1"/>
</dbReference>
<evidence type="ECO:0000256" key="10">
    <source>
        <dbReference type="ARBA" id="ARBA00023180"/>
    </source>
</evidence>
<dbReference type="CDD" id="cd05471">
    <property type="entry name" value="pepsin_like"/>
    <property type="match status" value="1"/>
</dbReference>
<feature type="domain" description="Peptidase A1" evidence="16">
    <location>
        <begin position="68"/>
        <end position="386"/>
    </location>
</feature>
<dbReference type="FunFam" id="2.40.70.10:FF:000058">
    <property type="entry name" value="ASpartyl Protease"/>
    <property type="match status" value="1"/>
</dbReference>
<reference evidence="18" key="2">
    <citation type="submission" date="2016-04" db="UniProtKB">
        <authorList>
            <consortium name="WormBaseParasite"/>
        </authorList>
    </citation>
    <scope>IDENTIFICATION</scope>
</reference>
<dbReference type="AlphaFoldDB" id="A0A158P8I3"/>
<dbReference type="PROSITE" id="PS00141">
    <property type="entry name" value="ASP_PROTEASE"/>
    <property type="match status" value="1"/>
</dbReference>
<comment type="subcellular location">
    <subcellularLocation>
        <location evidence="1">Secreted</location>
    </subcellularLocation>
</comment>
<dbReference type="PRINTS" id="PR00792">
    <property type="entry name" value="PEPSIN"/>
</dbReference>
<feature type="active site" evidence="11">
    <location>
        <position position="275"/>
    </location>
</feature>
<feature type="disulfide bond" evidence="12">
    <location>
        <begin position="310"/>
        <end position="346"/>
    </location>
</feature>
<feature type="region of interest" description="Disordered" evidence="14">
    <location>
        <begin position="32"/>
        <end position="52"/>
    </location>
</feature>
<evidence type="ECO:0000256" key="15">
    <source>
        <dbReference type="SAM" id="SignalP"/>
    </source>
</evidence>
<keyword evidence="9 12" id="KW-1015">Disulfide bond</keyword>
<accession>A0A158P8I3</accession>
<reference evidence="17" key="1">
    <citation type="submission" date="2012-09" db="EMBL/GenBank/DDBJ databases">
        <authorList>
            <person name="Martin A.A."/>
        </authorList>
    </citation>
    <scope>NUCLEOTIDE SEQUENCE</scope>
</reference>
<name>A0A158P8I3_ANGCA</name>
<protein>
    <submittedName>
        <fullName evidence="18">Peptidase A1 domain-containing protein</fullName>
    </submittedName>
</protein>
<evidence type="ECO:0000256" key="6">
    <source>
        <dbReference type="ARBA" id="ARBA00022750"/>
    </source>
</evidence>
<dbReference type="SUPFAM" id="SSF50630">
    <property type="entry name" value="Acid proteases"/>
    <property type="match status" value="1"/>
</dbReference>
<dbReference type="PANTHER" id="PTHR47966">
    <property type="entry name" value="BETA-SITE APP-CLEAVING ENZYME, ISOFORM A-RELATED"/>
    <property type="match status" value="1"/>
</dbReference>
<organism evidence="17 18">
    <name type="scientific">Angiostrongylus cantonensis</name>
    <name type="common">Rat lungworm</name>
    <dbReference type="NCBI Taxonomy" id="6313"/>
    <lineage>
        <taxon>Eukaryota</taxon>
        <taxon>Metazoa</taxon>
        <taxon>Ecdysozoa</taxon>
        <taxon>Nematoda</taxon>
        <taxon>Chromadorea</taxon>
        <taxon>Rhabditida</taxon>
        <taxon>Rhabditina</taxon>
        <taxon>Rhabditomorpha</taxon>
        <taxon>Strongyloidea</taxon>
        <taxon>Metastrongylidae</taxon>
        <taxon>Angiostrongylus</taxon>
    </lineage>
</organism>
<keyword evidence="8" id="KW-0865">Zymogen</keyword>
<evidence type="ECO:0000256" key="14">
    <source>
        <dbReference type="SAM" id="MobiDB-lite"/>
    </source>
</evidence>
<evidence type="ECO:0000259" key="16">
    <source>
        <dbReference type="PROSITE" id="PS51767"/>
    </source>
</evidence>
<keyword evidence="3" id="KW-0964">Secreted</keyword>
<keyword evidence="17" id="KW-1185">Reference proteome</keyword>
<evidence type="ECO:0000256" key="8">
    <source>
        <dbReference type="ARBA" id="ARBA00023145"/>
    </source>
</evidence>
<evidence type="ECO:0000256" key="5">
    <source>
        <dbReference type="ARBA" id="ARBA00022729"/>
    </source>
</evidence>
<dbReference type="Gene3D" id="2.40.70.10">
    <property type="entry name" value="Acid Proteases"/>
    <property type="match status" value="2"/>
</dbReference>
<keyword evidence="7 13" id="KW-0378">Hydrolase</keyword>
<keyword evidence="4 13" id="KW-0645">Protease</keyword>
<dbReference type="Proteomes" id="UP000035642">
    <property type="component" value="Unassembled WGS sequence"/>
</dbReference>
<dbReference type="WBParaSite" id="ACAC_0000710501-mRNA-1">
    <property type="protein sequence ID" value="ACAC_0000710501-mRNA-1"/>
    <property type="gene ID" value="ACAC_0000710501"/>
</dbReference>
<dbReference type="PANTHER" id="PTHR47966:SF8">
    <property type="entry name" value="ASPARTIC PROTEASE 1-RELATED"/>
    <property type="match status" value="1"/>
</dbReference>
<dbReference type="PROSITE" id="PS51767">
    <property type="entry name" value="PEPTIDASE_A1"/>
    <property type="match status" value="1"/>
</dbReference>
<keyword evidence="5 15" id="KW-0732">Signal</keyword>
<dbReference type="GO" id="GO:0005576">
    <property type="term" value="C:extracellular region"/>
    <property type="evidence" value="ECO:0007669"/>
    <property type="project" value="UniProtKB-SubCell"/>
</dbReference>
<dbReference type="InterPro" id="IPR034164">
    <property type="entry name" value="Pepsin-like_dom"/>
</dbReference>
<evidence type="ECO:0000256" key="7">
    <source>
        <dbReference type="ARBA" id="ARBA00022801"/>
    </source>
</evidence>
<dbReference type="GO" id="GO:0004190">
    <property type="term" value="F:aspartic-type endopeptidase activity"/>
    <property type="evidence" value="ECO:0007669"/>
    <property type="project" value="UniProtKB-KW"/>
</dbReference>
<evidence type="ECO:0000313" key="17">
    <source>
        <dbReference type="Proteomes" id="UP000035642"/>
    </source>
</evidence>
<keyword evidence="6 13" id="KW-0064">Aspartyl protease</keyword>